<evidence type="ECO:0000313" key="2">
    <source>
        <dbReference type="Proteomes" id="UP000651626"/>
    </source>
</evidence>
<name>A0A889INP9_9CAUD</name>
<accession>A0A889INP9</accession>
<keyword evidence="2" id="KW-1185">Reference proteome</keyword>
<evidence type="ECO:0000313" key="1">
    <source>
        <dbReference type="EMBL" id="QRD99738.1"/>
    </source>
</evidence>
<sequence length="198" mass="23709">MMGCDIHMIVEVKQTVNGKTKWFNYDHFRKNLYFGEFEDEREWERIDLCRDRNYIAFSQLCGVRAYVENSPRISEPRGVPEDCCDYTREEIERWGSDGHSHSFVTLAEIRDFRENLKPTPLNGMISPEQARDLDEKGKTPESWCGWTSNDSWVYREWESKIDALKSIHEALEQRALERWWLKENIEPDNIRLVFFFDN</sequence>
<dbReference type="EMBL" id="MW477799">
    <property type="protein sequence ID" value="QRD99738.1"/>
    <property type="molecule type" value="Genomic_DNA"/>
</dbReference>
<gene>
    <name evidence="1" type="ORF">JKL37_0002</name>
</gene>
<reference evidence="1" key="1">
    <citation type="submission" date="2021-01" db="EMBL/GenBank/DDBJ databases">
        <title>Genetic and phenotypic characterization of New Siphoviridae, Salmonella Phage STGO-35-1, showed the presence of Tailspike with possible modular conformation and plasticity.</title>
        <authorList>
            <person name="Hudson L.K."/>
            <person name="Moreno-Switt A.I."/>
            <person name="Denes T.G."/>
            <person name="Peters T.L."/>
            <person name="Aziz R.K."/>
            <person name="Samir R."/>
            <person name="Noben J.-P."/>
            <person name="Lavigne R."/>
            <person name="Wagemans J."/>
            <person name="Duenas F."/>
            <person name="Camejo P."/>
            <person name="Rivera D."/>
        </authorList>
    </citation>
    <scope>NUCLEOTIDE SEQUENCE</scope>
</reference>
<dbReference type="Proteomes" id="UP000651626">
    <property type="component" value="Segment"/>
</dbReference>
<protein>
    <submittedName>
        <fullName evidence="1">Uncharacterized protein</fullName>
    </submittedName>
</protein>
<organism evidence="1 2">
    <name type="scientific">Salmonella phage vB_Se_STGO-35-1</name>
    <dbReference type="NCBI Taxonomy" id="2749381"/>
    <lineage>
        <taxon>Viruses</taxon>
        <taxon>Duplodnaviria</taxon>
        <taxon>Heunggongvirae</taxon>
        <taxon>Uroviricota</taxon>
        <taxon>Caudoviricetes</taxon>
        <taxon>Caminolopintovirus</taxon>
        <taxon>Caminolopintovirus STGO351</taxon>
    </lineage>
</organism>
<proteinExistence type="predicted"/>